<keyword evidence="1" id="KW-0547">Nucleotide-binding</keyword>
<dbReference type="Proteomes" id="UP000887116">
    <property type="component" value="Unassembled WGS sequence"/>
</dbReference>
<name>A0A8X6LKL4_TRICU</name>
<evidence type="ECO:0000313" key="1">
    <source>
        <dbReference type="EMBL" id="GFR11772.1"/>
    </source>
</evidence>
<dbReference type="AlphaFoldDB" id="A0A8X6LKL4"/>
<dbReference type="EMBL" id="BMAO01036581">
    <property type="protein sequence ID" value="GFR11772.1"/>
    <property type="molecule type" value="Genomic_DNA"/>
</dbReference>
<organism evidence="1 2">
    <name type="scientific">Trichonephila clavata</name>
    <name type="common">Joro spider</name>
    <name type="synonym">Nephila clavata</name>
    <dbReference type="NCBI Taxonomy" id="2740835"/>
    <lineage>
        <taxon>Eukaryota</taxon>
        <taxon>Metazoa</taxon>
        <taxon>Ecdysozoa</taxon>
        <taxon>Arthropoda</taxon>
        <taxon>Chelicerata</taxon>
        <taxon>Arachnida</taxon>
        <taxon>Araneae</taxon>
        <taxon>Araneomorphae</taxon>
        <taxon>Entelegynae</taxon>
        <taxon>Araneoidea</taxon>
        <taxon>Nephilidae</taxon>
        <taxon>Trichonephila</taxon>
    </lineage>
</organism>
<reference evidence="1" key="1">
    <citation type="submission" date="2020-07" db="EMBL/GenBank/DDBJ databases">
        <title>Multicomponent nature underlies the extraordinary mechanical properties of spider dragline silk.</title>
        <authorList>
            <person name="Kono N."/>
            <person name="Nakamura H."/>
            <person name="Mori M."/>
            <person name="Yoshida Y."/>
            <person name="Ohtoshi R."/>
            <person name="Malay A.D."/>
            <person name="Moran D.A.P."/>
            <person name="Tomita M."/>
            <person name="Numata K."/>
            <person name="Arakawa K."/>
        </authorList>
    </citation>
    <scope>NUCLEOTIDE SEQUENCE</scope>
</reference>
<keyword evidence="1" id="KW-0347">Helicase</keyword>
<comment type="caution">
    <text evidence="1">The sequence shown here is derived from an EMBL/GenBank/DDBJ whole genome shotgun (WGS) entry which is preliminary data.</text>
</comment>
<keyword evidence="2" id="KW-1185">Reference proteome</keyword>
<accession>A0A8X6LKL4</accession>
<evidence type="ECO:0000313" key="2">
    <source>
        <dbReference type="Proteomes" id="UP000887116"/>
    </source>
</evidence>
<keyword evidence="1" id="KW-0067">ATP-binding</keyword>
<proteinExistence type="predicted"/>
<keyword evidence="1" id="KW-0378">Hydrolase</keyword>
<gene>
    <name evidence="1" type="primary">Acey_s0254.g286</name>
    <name evidence="1" type="ORF">TNCT_660541</name>
</gene>
<dbReference type="PANTHER" id="PTHR45786">
    <property type="entry name" value="DNA BINDING PROTEIN-LIKE"/>
    <property type="match status" value="1"/>
</dbReference>
<dbReference type="GO" id="GO:0004386">
    <property type="term" value="F:helicase activity"/>
    <property type="evidence" value="ECO:0007669"/>
    <property type="project" value="UniProtKB-KW"/>
</dbReference>
<sequence length="94" mass="10655">MCCSNNKINLPSLAEPPEPLLTFVAGTTRESKHFLQHFRNYNSCFQITSSEVANIGRYDNFMLIFIGQGQVYDPIGSFLPEVPEQDPQISKFIL</sequence>
<dbReference type="PANTHER" id="PTHR45786:SF74">
    <property type="entry name" value="ATP-DEPENDENT DNA HELICASE"/>
    <property type="match status" value="1"/>
</dbReference>
<protein>
    <submittedName>
        <fullName evidence="1">ATP-dependent DNA helicase</fullName>
    </submittedName>
</protein>